<dbReference type="EMBL" id="UGYV01000001">
    <property type="protein sequence ID" value="SUI61380.1"/>
    <property type="molecule type" value="Genomic_DNA"/>
</dbReference>
<evidence type="ECO:0000313" key="1">
    <source>
        <dbReference type="EMBL" id="SUI61380.1"/>
    </source>
</evidence>
<dbReference type="Proteomes" id="UP000255061">
    <property type="component" value="Unassembled WGS sequence"/>
</dbReference>
<evidence type="ECO:0000313" key="2">
    <source>
        <dbReference type="Proteomes" id="UP000255061"/>
    </source>
</evidence>
<organism evidence="1 2">
    <name type="scientific">Shewanella morhuae</name>
    <dbReference type="NCBI Taxonomy" id="365591"/>
    <lineage>
        <taxon>Bacteria</taxon>
        <taxon>Pseudomonadati</taxon>
        <taxon>Pseudomonadota</taxon>
        <taxon>Gammaproteobacteria</taxon>
        <taxon>Alteromonadales</taxon>
        <taxon>Shewanellaceae</taxon>
        <taxon>Shewanella</taxon>
    </lineage>
</organism>
<reference evidence="1 2" key="1">
    <citation type="submission" date="2018-06" db="EMBL/GenBank/DDBJ databases">
        <authorList>
            <consortium name="Pathogen Informatics"/>
            <person name="Doyle S."/>
        </authorList>
    </citation>
    <scope>NUCLEOTIDE SEQUENCE [LARGE SCALE GENOMIC DNA]</scope>
    <source>
        <strain evidence="1 2">NCTC10736</strain>
    </source>
</reference>
<protein>
    <submittedName>
        <fullName evidence="1">Uncharacterized protein</fullName>
    </submittedName>
</protein>
<dbReference type="AlphaFoldDB" id="A0A379ZGF1"/>
<accession>A0A379ZGF1</accession>
<proteinExistence type="predicted"/>
<gene>
    <name evidence="1" type="ORF">NCTC10736_00443</name>
</gene>
<sequence length="53" mass="5993">MCLEPNIEWLSTITPRLLDIEYLCFTPVVILALCQLIDLNIHYKNDSVSIAGS</sequence>
<name>A0A379ZGF1_9GAMM</name>